<dbReference type="AlphaFoldDB" id="A0A6P9ALK9"/>
<dbReference type="Gene3D" id="3.80.10.10">
    <property type="entry name" value="Ribonuclease Inhibitor"/>
    <property type="match status" value="1"/>
</dbReference>
<dbReference type="RefSeq" id="XP_034256418.1">
    <property type="nucleotide sequence ID" value="XM_034400527.1"/>
</dbReference>
<dbReference type="RefSeq" id="XP_034256420.1">
    <property type="nucleotide sequence ID" value="XM_034400529.1"/>
</dbReference>
<dbReference type="RefSeq" id="XP_034256421.1">
    <property type="nucleotide sequence ID" value="XM_034400530.1"/>
</dbReference>
<evidence type="ECO:0000313" key="3">
    <source>
        <dbReference type="RefSeq" id="XP_034256416.1"/>
    </source>
</evidence>
<protein>
    <submittedName>
        <fullName evidence="3 4">Uncharacterized protein LOC117654233 isoform X1</fullName>
    </submittedName>
</protein>
<dbReference type="KEGG" id="tpal:117654233"/>
<evidence type="ECO:0000313" key="5">
    <source>
        <dbReference type="RefSeq" id="XP_034256418.1"/>
    </source>
</evidence>
<evidence type="ECO:0000313" key="6">
    <source>
        <dbReference type="RefSeq" id="XP_034256419.1"/>
    </source>
</evidence>
<dbReference type="PROSITE" id="PS50181">
    <property type="entry name" value="FBOX"/>
    <property type="match status" value="1"/>
</dbReference>
<evidence type="ECO:0000259" key="1">
    <source>
        <dbReference type="PROSITE" id="PS50181"/>
    </source>
</evidence>
<feature type="domain" description="F-box" evidence="1">
    <location>
        <begin position="1"/>
        <end position="46"/>
    </location>
</feature>
<dbReference type="GeneID" id="117654233"/>
<dbReference type="InterPro" id="IPR036047">
    <property type="entry name" value="F-box-like_dom_sf"/>
</dbReference>
<proteinExistence type="predicted"/>
<dbReference type="OrthoDB" id="423607at2759"/>
<accession>A0A6P9ALK9</accession>
<dbReference type="InterPro" id="IPR032675">
    <property type="entry name" value="LRR_dom_sf"/>
</dbReference>
<dbReference type="Proteomes" id="UP000515158">
    <property type="component" value="Unplaced"/>
</dbReference>
<dbReference type="RefSeq" id="XP_034256416.1">
    <property type="nucleotide sequence ID" value="XM_034400525.1"/>
</dbReference>
<gene>
    <name evidence="3 4 5 6 7 8" type="primary">LOC117654233</name>
</gene>
<dbReference type="SUPFAM" id="SSF81383">
    <property type="entry name" value="F-box domain"/>
    <property type="match status" value="1"/>
</dbReference>
<reference evidence="3 4" key="1">
    <citation type="submission" date="2025-04" db="UniProtKB">
        <authorList>
            <consortium name="RefSeq"/>
        </authorList>
    </citation>
    <scope>IDENTIFICATION</scope>
    <source>
        <tissue evidence="3 4">Total insect</tissue>
    </source>
</reference>
<dbReference type="Pfam" id="PF12937">
    <property type="entry name" value="F-box-like"/>
    <property type="match status" value="1"/>
</dbReference>
<evidence type="ECO:0000313" key="4">
    <source>
        <dbReference type="RefSeq" id="XP_034256417.1"/>
    </source>
</evidence>
<organism evidence="8">
    <name type="scientific">Thrips palmi</name>
    <name type="common">Melon thrips</name>
    <dbReference type="NCBI Taxonomy" id="161013"/>
    <lineage>
        <taxon>Eukaryota</taxon>
        <taxon>Metazoa</taxon>
        <taxon>Ecdysozoa</taxon>
        <taxon>Arthropoda</taxon>
        <taxon>Hexapoda</taxon>
        <taxon>Insecta</taxon>
        <taxon>Pterygota</taxon>
        <taxon>Neoptera</taxon>
        <taxon>Paraneoptera</taxon>
        <taxon>Thysanoptera</taxon>
        <taxon>Terebrantia</taxon>
        <taxon>Thripoidea</taxon>
        <taxon>Thripidae</taxon>
        <taxon>Thrips</taxon>
    </lineage>
</organism>
<evidence type="ECO:0000313" key="8">
    <source>
        <dbReference type="RefSeq" id="XP_034256421.1"/>
    </source>
</evidence>
<name>A0A6P9ALK9_THRPL</name>
<dbReference type="RefSeq" id="XP_034256419.1">
    <property type="nucleotide sequence ID" value="XM_034400528.1"/>
</dbReference>
<dbReference type="RefSeq" id="XP_034256417.1">
    <property type="nucleotide sequence ID" value="XM_034400526.1"/>
</dbReference>
<evidence type="ECO:0000313" key="7">
    <source>
        <dbReference type="RefSeq" id="XP_034256420.1"/>
    </source>
</evidence>
<sequence>MEHAPTEILLNIFRFIDDGRTLLDCVSLVCSRWNSLAKDPRAWASVCATICTSKDRDYYVPRNEARVAVHALALRELRIQVLANAALSSILTLEDFVPLEEVLTRCHATIQRIVCGDAYAMNPELRTVQCELLKRNEKSLRALSWSVRGHAALHGNVLHSISTLEQLEELTLAASSKPQYSQQLKGRLPSLRVLNYSVLQGVDRVPFNHREILQDLLEGAAESLRRVDVNLPLYPSVVQSLSKCVKVTRLTIPIGSVSGIRRMTSLRELTGVVHSQLDDVSTGNVEALTDAALPALRLLKFETSTGFYLTRCLAAMLAIARAAPHVSTLKVQYDTSSRASVENTVVEMLGVLPDLTSVSVSTGGPAIVPR</sequence>
<evidence type="ECO:0000313" key="2">
    <source>
        <dbReference type="Proteomes" id="UP000515158"/>
    </source>
</evidence>
<keyword evidence="2" id="KW-1185">Reference proteome</keyword>
<dbReference type="InterPro" id="IPR001810">
    <property type="entry name" value="F-box_dom"/>
</dbReference>
<dbReference type="Gene3D" id="1.20.1280.50">
    <property type="match status" value="1"/>
</dbReference>